<sequence length="67" mass="7507">MDQVGVPWLLLERWWLCLLQRVPFSPTDSSTILRKLVNDKNARAAEKTALRDLGGECGPILTVETAL</sequence>
<dbReference type="EMBL" id="CABITT030000008">
    <property type="protein sequence ID" value="VVB14702.1"/>
    <property type="molecule type" value="Genomic_DNA"/>
</dbReference>
<organism evidence="2 3">
    <name type="scientific">Arabis nemorensis</name>
    <dbReference type="NCBI Taxonomy" id="586526"/>
    <lineage>
        <taxon>Eukaryota</taxon>
        <taxon>Viridiplantae</taxon>
        <taxon>Streptophyta</taxon>
        <taxon>Embryophyta</taxon>
        <taxon>Tracheophyta</taxon>
        <taxon>Spermatophyta</taxon>
        <taxon>Magnoliopsida</taxon>
        <taxon>eudicotyledons</taxon>
        <taxon>Gunneridae</taxon>
        <taxon>Pentapetalae</taxon>
        <taxon>rosids</taxon>
        <taxon>malvids</taxon>
        <taxon>Brassicales</taxon>
        <taxon>Brassicaceae</taxon>
        <taxon>Arabideae</taxon>
        <taxon>Arabis</taxon>
    </lineage>
</organism>
<proteinExistence type="predicted"/>
<comment type="caution">
    <text evidence="2">The sequence shown here is derived from an EMBL/GenBank/DDBJ whole genome shotgun (WGS) entry which is preliminary data.</text>
</comment>
<gene>
    <name evidence="2" type="ORF">ANE_LOCUS25146</name>
</gene>
<protein>
    <submittedName>
        <fullName evidence="2">Uncharacterized protein</fullName>
    </submittedName>
</protein>
<evidence type="ECO:0000313" key="2">
    <source>
        <dbReference type="EMBL" id="VVB14702.1"/>
    </source>
</evidence>
<dbReference type="OrthoDB" id="10262526at2759"/>
<accession>A0A565CM98</accession>
<keyword evidence="1" id="KW-0732">Signal</keyword>
<evidence type="ECO:0000313" key="3">
    <source>
        <dbReference type="Proteomes" id="UP000489600"/>
    </source>
</evidence>
<dbReference type="Proteomes" id="UP000489600">
    <property type="component" value="Unassembled WGS sequence"/>
</dbReference>
<keyword evidence="3" id="KW-1185">Reference proteome</keyword>
<evidence type="ECO:0000256" key="1">
    <source>
        <dbReference type="SAM" id="SignalP"/>
    </source>
</evidence>
<feature type="signal peptide" evidence="1">
    <location>
        <begin position="1"/>
        <end position="19"/>
    </location>
</feature>
<reference evidence="2" key="1">
    <citation type="submission" date="2019-07" db="EMBL/GenBank/DDBJ databases">
        <authorList>
            <person name="Dittberner H."/>
        </authorList>
    </citation>
    <scope>NUCLEOTIDE SEQUENCE [LARGE SCALE GENOMIC DNA]</scope>
</reference>
<feature type="chain" id="PRO_5021701469" evidence="1">
    <location>
        <begin position="20"/>
        <end position="67"/>
    </location>
</feature>
<name>A0A565CM98_9BRAS</name>
<dbReference type="AlphaFoldDB" id="A0A565CM98"/>